<gene>
    <name evidence="1" type="ORF">XBI1_2680003</name>
</gene>
<dbReference type="HOGENOM" id="CLU_2739127_0_0_6"/>
<reference evidence="1" key="1">
    <citation type="submission" date="2013-07" db="EMBL/GenBank/DDBJ databases">
        <title>Sub-species coevolution in mutualistic symbiosis.</title>
        <authorList>
            <person name="Murfin K."/>
            <person name="Klassen J."/>
            <person name="Lee M."/>
            <person name="Forst S."/>
            <person name="Stock P."/>
            <person name="Goodrich-Blair H."/>
        </authorList>
    </citation>
    <scope>NUCLEOTIDE SEQUENCE [LARGE SCALE GENOMIC DNA]</scope>
    <source>
        <strain evidence="1">Intermedium</strain>
    </source>
</reference>
<comment type="caution">
    <text evidence="1">The sequence shown here is derived from an EMBL/GenBank/DDBJ whole genome shotgun (WGS) entry which is preliminary data.</text>
</comment>
<evidence type="ECO:0000313" key="1">
    <source>
        <dbReference type="EMBL" id="CDH33582.1"/>
    </source>
</evidence>
<dbReference type="AlphaFoldDB" id="A0A077QBH4"/>
<evidence type="ECO:0000313" key="2">
    <source>
        <dbReference type="Proteomes" id="UP000028480"/>
    </source>
</evidence>
<dbReference type="EMBL" id="CBTB010000188">
    <property type="protein sequence ID" value="CDH33582.1"/>
    <property type="molecule type" value="Genomic_DNA"/>
</dbReference>
<accession>A0A077QBH4</accession>
<sequence>MVRHEKFLCIFLKSRAKRHKNPKNQLINKKSEQFMCIYSHKFTITSLARTTAQTLTIKTRRNIQNDGFSAP</sequence>
<organism evidence="1 2">
    <name type="scientific">Xenorhabdus bovienii str. Intermedium</name>
    <dbReference type="NCBI Taxonomy" id="1379677"/>
    <lineage>
        <taxon>Bacteria</taxon>
        <taxon>Pseudomonadati</taxon>
        <taxon>Pseudomonadota</taxon>
        <taxon>Gammaproteobacteria</taxon>
        <taxon>Enterobacterales</taxon>
        <taxon>Morganellaceae</taxon>
        <taxon>Xenorhabdus</taxon>
    </lineage>
</organism>
<dbReference type="Proteomes" id="UP000028480">
    <property type="component" value="Unassembled WGS sequence"/>
</dbReference>
<proteinExistence type="predicted"/>
<protein>
    <submittedName>
        <fullName evidence="1">Uncharacterized protein</fullName>
    </submittedName>
</protein>
<name>A0A077QBH4_XENBV</name>